<feature type="transmembrane region" description="Helical" evidence="1">
    <location>
        <begin position="48"/>
        <end position="69"/>
    </location>
</feature>
<sequence length="619" mass="71327">MVFLDAESIKKLWDTWNIRGLIMLSLLVQSFLVLFASMRKQKGGKWVAMIWVAYLLADWVATFTIGLILRTGSSDILVLWAPFLLLHLGGRDSITSYSLEDNELWLRHLLGLLLQVGSTIYFILQSFSQNKLWLPTLLVLLSGIIKYAERNYAFYLASFQRFGENWVEHFKKLGTADSGPDVLADDYLQPIFVDSDPKSILQAAAYLFGTIRRPLLGSFLSKSERAMGFAAFGSNNKDFFANDALLKMEIQLSLLYEALYTKLPVIVSKAGCVSRILNLSCILGALLSFSLMKKHYELEEFDAWLTYGLLIGALTLDFISIIFLVFSDWFVFANFNILRYFRNLGSRLEATVVKRRRWSNKIPQLNFITYSFKDYPNWLNSLAIFLPLRSFLKAIKVLRCLSSHNFGEDPQYWRRIFEDVVYVHRELREQLIQDFLGVEDGPGFSDALLSKHIATELSIQEENFQRSSSGSTDNDRKICKLIADYMLYFMMMEPATMTTVSNNWEKVFKDTYEHTWSILGRSSVSNEKDASRKILSANIDNHKREDLAASTLPKAQDLARKLKNGTYSWERLREEWVFLMCYAARRCRPNVHSQLQSKGGELLTFIWLCMANYSMKVYG</sequence>
<accession>A0AAV5MCD0</accession>
<reference evidence="3 4" key="1">
    <citation type="journal article" date="2021" name="Commun. Biol.">
        <title>The genome of Shorea leprosula (Dipterocarpaceae) highlights the ecological relevance of drought in aseasonal tropical rainforests.</title>
        <authorList>
            <person name="Ng K.K.S."/>
            <person name="Kobayashi M.J."/>
            <person name="Fawcett J.A."/>
            <person name="Hatakeyama M."/>
            <person name="Paape T."/>
            <person name="Ng C.H."/>
            <person name="Ang C.C."/>
            <person name="Tnah L.H."/>
            <person name="Lee C.T."/>
            <person name="Nishiyama T."/>
            <person name="Sese J."/>
            <person name="O'Brien M.J."/>
            <person name="Copetti D."/>
            <person name="Mohd Noor M.I."/>
            <person name="Ong R.C."/>
            <person name="Putra M."/>
            <person name="Sireger I.Z."/>
            <person name="Indrioko S."/>
            <person name="Kosugi Y."/>
            <person name="Izuno A."/>
            <person name="Isagi Y."/>
            <person name="Lee S.L."/>
            <person name="Shimizu K.K."/>
        </authorList>
    </citation>
    <scope>NUCLEOTIDE SEQUENCE [LARGE SCALE GENOMIC DNA]</scope>
    <source>
        <strain evidence="3">214</strain>
    </source>
</reference>
<dbReference type="InterPro" id="IPR007658">
    <property type="entry name" value="DUF594"/>
</dbReference>
<dbReference type="PANTHER" id="PTHR31325">
    <property type="entry name" value="OS01G0798800 PROTEIN-RELATED"/>
    <property type="match status" value="1"/>
</dbReference>
<dbReference type="EMBL" id="BPVZ01000223">
    <property type="protein sequence ID" value="GKV47205.1"/>
    <property type="molecule type" value="Genomic_DNA"/>
</dbReference>
<comment type="caution">
    <text evidence="3">The sequence shown here is derived from an EMBL/GenBank/DDBJ whole genome shotgun (WGS) entry which is preliminary data.</text>
</comment>
<keyword evidence="1" id="KW-0812">Transmembrane</keyword>
<evidence type="ECO:0000259" key="2">
    <source>
        <dbReference type="Pfam" id="PF13968"/>
    </source>
</evidence>
<gene>
    <name evidence="3" type="ORF">SLEP1_g54123</name>
</gene>
<organism evidence="3 4">
    <name type="scientific">Rubroshorea leprosula</name>
    <dbReference type="NCBI Taxonomy" id="152421"/>
    <lineage>
        <taxon>Eukaryota</taxon>
        <taxon>Viridiplantae</taxon>
        <taxon>Streptophyta</taxon>
        <taxon>Embryophyta</taxon>
        <taxon>Tracheophyta</taxon>
        <taxon>Spermatophyta</taxon>
        <taxon>Magnoliopsida</taxon>
        <taxon>eudicotyledons</taxon>
        <taxon>Gunneridae</taxon>
        <taxon>Pentapetalae</taxon>
        <taxon>rosids</taxon>
        <taxon>malvids</taxon>
        <taxon>Malvales</taxon>
        <taxon>Dipterocarpaceae</taxon>
        <taxon>Rubroshorea</taxon>
    </lineage>
</organism>
<feature type="transmembrane region" description="Helical" evidence="1">
    <location>
        <begin position="105"/>
        <end position="124"/>
    </location>
</feature>
<keyword evidence="4" id="KW-1185">Reference proteome</keyword>
<feature type="transmembrane region" description="Helical" evidence="1">
    <location>
        <begin position="304"/>
        <end position="332"/>
    </location>
</feature>
<dbReference type="Pfam" id="PF13968">
    <property type="entry name" value="DUF4220"/>
    <property type="match status" value="1"/>
</dbReference>
<dbReference type="Proteomes" id="UP001054252">
    <property type="component" value="Unassembled WGS sequence"/>
</dbReference>
<dbReference type="InterPro" id="IPR025315">
    <property type="entry name" value="DUF4220"/>
</dbReference>
<evidence type="ECO:0000256" key="1">
    <source>
        <dbReference type="SAM" id="Phobius"/>
    </source>
</evidence>
<feature type="transmembrane region" description="Helical" evidence="1">
    <location>
        <begin position="16"/>
        <end position="36"/>
    </location>
</feature>
<keyword evidence="1" id="KW-1133">Transmembrane helix</keyword>
<dbReference type="AlphaFoldDB" id="A0AAV5MCD0"/>
<proteinExistence type="predicted"/>
<feature type="domain" description="DUF4220" evidence="2">
    <location>
        <begin position="51"/>
        <end position="370"/>
    </location>
</feature>
<dbReference type="Pfam" id="PF04578">
    <property type="entry name" value="DUF594"/>
    <property type="match status" value="1"/>
</dbReference>
<name>A0AAV5MCD0_9ROSI</name>
<protein>
    <recommendedName>
        <fullName evidence="2">DUF4220 domain-containing protein</fullName>
    </recommendedName>
</protein>
<evidence type="ECO:0000313" key="3">
    <source>
        <dbReference type="EMBL" id="GKV47205.1"/>
    </source>
</evidence>
<keyword evidence="1" id="KW-0472">Membrane</keyword>
<evidence type="ECO:0000313" key="4">
    <source>
        <dbReference type="Proteomes" id="UP001054252"/>
    </source>
</evidence>